<organism evidence="14 15">
    <name type="scientific">Lentilactobacillus sunkii DSM 19904</name>
    <dbReference type="NCBI Taxonomy" id="1423808"/>
    <lineage>
        <taxon>Bacteria</taxon>
        <taxon>Bacillati</taxon>
        <taxon>Bacillota</taxon>
        <taxon>Bacilli</taxon>
        <taxon>Lactobacillales</taxon>
        <taxon>Lactobacillaceae</taxon>
        <taxon>Lentilactobacillus</taxon>
    </lineage>
</organism>
<evidence type="ECO:0000313" key="14">
    <source>
        <dbReference type="EMBL" id="KRK87860.1"/>
    </source>
</evidence>
<keyword evidence="7 10" id="KW-0799">Topoisomerase</keyword>
<feature type="site" description="Interaction with DNA" evidence="10">
    <location>
        <position position="174"/>
    </location>
</feature>
<dbReference type="InterPro" id="IPR013825">
    <property type="entry name" value="Topo_IA_cen_sub2"/>
</dbReference>
<dbReference type="InterPro" id="IPR003601">
    <property type="entry name" value="Topo_IA_2"/>
</dbReference>
<evidence type="ECO:0000313" key="15">
    <source>
        <dbReference type="Proteomes" id="UP000051581"/>
    </source>
</evidence>
<name>A0A0R1L448_9LACO</name>
<evidence type="ECO:0000256" key="2">
    <source>
        <dbReference type="ARBA" id="ARBA00009446"/>
    </source>
</evidence>
<feature type="compositionally biased region" description="Basic residues" evidence="11">
    <location>
        <begin position="9"/>
        <end position="33"/>
    </location>
</feature>
<dbReference type="Gene3D" id="2.70.20.10">
    <property type="entry name" value="Topoisomerase I, domain 3"/>
    <property type="match status" value="1"/>
</dbReference>
<dbReference type="GO" id="GO:0008270">
    <property type="term" value="F:zinc ion binding"/>
    <property type="evidence" value="ECO:0007669"/>
    <property type="project" value="UniProtKB-KW"/>
</dbReference>
<keyword evidence="4" id="KW-0863">Zinc-finger</keyword>
<feature type="site" description="Interaction with DNA" evidence="10">
    <location>
        <position position="332"/>
    </location>
</feature>
<evidence type="ECO:0000259" key="12">
    <source>
        <dbReference type="PROSITE" id="PS50880"/>
    </source>
</evidence>
<sequence length="718" mass="81729">MATSTTTKPKAKKTAKAKTTAKSKTRAKRKSPKKNLVIVESPAKAKTIEKYLGRSYKVMASKGHVRDLPKSKMGVDIDHDYEPHYISIRGKGDTIKELRSAAKKAKKVYLAADPDREGESIAWHLQHILDLDPNDDNRVVFNEITKDAVKESFKHPRNVDMNLVDAQQARRILDRLVGYSISPLLWQKVKKGLSAGRVQSIALWLIIERENAIKDFTPEEYWSIDSEFKKGRSKFKASFYGLNGKKKELPNNDAVQDILKQLDPKGDFDITKVTRRERKRQPQPPFTTSTMQQEANRKLNFRTRKTMMAAQQLYEGINIGKEGSQGLITYMRTDSTRISVIAKHEASKFLHEEYGAEYAATKPIKGKLPEGAQDAHEAIRPTSVFRTPGSLKKYLTRDQFRLYQMVWSRFVASQMTPAIMDTMAVTIEQNKVIFKANGSKMKFDGFLKVYGDSKEKDNLLPDLDTGDVVQLVKNNPDQHFTQPPARYSEATLIKALEEKGVGRPSTYSPTIDTIQRRYYVKEVGRRFEPTELGEIVNKIIVEYFPDVVNIDFTANLEGKLDQVEEGKENWIKLVDTFYKPFSNEVESATKNMEKVQIKDEPAGINCEICGAPMVVKMGRFGKFHACSRFPECRNTKPIVKEIGVICPKCHEGQVIERKSRKNRIFYGCSRYPDCDFVSWDKPIGRDCPKDGHFLVEKRVKGGTQVVCPNGDYEEPAQK</sequence>
<dbReference type="PRINTS" id="PR00417">
    <property type="entry name" value="PRTPISMRASEI"/>
</dbReference>
<dbReference type="InterPro" id="IPR003602">
    <property type="entry name" value="Topo_IA_DNA-bd_dom"/>
</dbReference>
<gene>
    <name evidence="10" type="primary">topA</name>
    <name evidence="14" type="ORF">FD17_GL000688</name>
</gene>
<evidence type="ECO:0000256" key="8">
    <source>
        <dbReference type="ARBA" id="ARBA00023125"/>
    </source>
</evidence>
<keyword evidence="15" id="KW-1185">Reference proteome</keyword>
<feature type="site" description="Interaction with DNA" evidence="10">
    <location>
        <position position="179"/>
    </location>
</feature>
<feature type="region of interest" description="Interaction with DNA" evidence="10">
    <location>
        <begin position="194"/>
        <end position="199"/>
    </location>
</feature>
<dbReference type="InterPro" id="IPR023405">
    <property type="entry name" value="Topo_IA_core_domain"/>
</dbReference>
<keyword evidence="6" id="KW-0460">Magnesium</keyword>
<dbReference type="EC" id="5.6.2.1" evidence="10"/>
<comment type="caution">
    <text evidence="14">The sequence shown here is derived from an EMBL/GenBank/DDBJ whole genome shotgun (WGS) entry which is preliminary data.</text>
</comment>
<dbReference type="SMART" id="SM00493">
    <property type="entry name" value="TOPRIM"/>
    <property type="match status" value="1"/>
</dbReference>
<feature type="site" description="Interaction with DNA" evidence="10">
    <location>
        <position position="517"/>
    </location>
</feature>
<dbReference type="PATRIC" id="fig|1423808.3.peg.692"/>
<dbReference type="Pfam" id="PF01396">
    <property type="entry name" value="Zn_ribbon_Top1"/>
    <property type="match status" value="2"/>
</dbReference>
<comment type="function">
    <text evidence="10">Releases the supercoiling and torsional tension of DNA, which is introduced during the DNA replication and transcription, by transiently cleaving and rejoining one strand of the DNA duplex. Introduces a single-strand break via transesterification at a target site in duplex DNA. The scissile phosphodiester is attacked by the catalytic tyrosine of the enzyme, resulting in the formation of a DNA-(5'-phosphotyrosyl)-enzyme intermediate and the expulsion of a 3'-OH DNA strand. The free DNA strand then undergoes passage around the unbroken strand, thus removing DNA supercoils. Finally, in the religation step, the DNA 3'-OH attacks the covalent intermediate to expel the active-site tyrosine and restore the DNA phosphodiester backbone.</text>
</comment>
<dbReference type="CDD" id="cd00186">
    <property type="entry name" value="TOP1Ac"/>
    <property type="match status" value="1"/>
</dbReference>
<dbReference type="Gene3D" id="1.10.290.10">
    <property type="entry name" value="Topoisomerase I, domain 4"/>
    <property type="match status" value="1"/>
</dbReference>
<dbReference type="CDD" id="cd03363">
    <property type="entry name" value="TOPRIM_TopoIA_TopoI"/>
    <property type="match status" value="1"/>
</dbReference>
<dbReference type="GO" id="GO:0003677">
    <property type="term" value="F:DNA binding"/>
    <property type="evidence" value="ECO:0007669"/>
    <property type="project" value="UniProtKB-KW"/>
</dbReference>
<feature type="domain" description="Toprim" evidence="12">
    <location>
        <begin position="34"/>
        <end position="146"/>
    </location>
</feature>
<dbReference type="GO" id="GO:0005694">
    <property type="term" value="C:chromosome"/>
    <property type="evidence" value="ECO:0007669"/>
    <property type="project" value="InterPro"/>
</dbReference>
<dbReference type="PANTHER" id="PTHR42785">
    <property type="entry name" value="DNA TOPOISOMERASE, TYPE IA, CORE"/>
    <property type="match status" value="1"/>
</dbReference>
<dbReference type="Pfam" id="PF01751">
    <property type="entry name" value="Toprim"/>
    <property type="match status" value="1"/>
</dbReference>
<dbReference type="SUPFAM" id="SSF56712">
    <property type="entry name" value="Prokaryotic type I DNA topoisomerase"/>
    <property type="match status" value="1"/>
</dbReference>
<evidence type="ECO:0000256" key="11">
    <source>
        <dbReference type="SAM" id="MobiDB-lite"/>
    </source>
</evidence>
<dbReference type="SMART" id="SM00436">
    <property type="entry name" value="TOP1Bc"/>
    <property type="match status" value="1"/>
</dbReference>
<dbReference type="PROSITE" id="PS00396">
    <property type="entry name" value="TOPO_IA_1"/>
    <property type="match status" value="1"/>
</dbReference>
<feature type="site" description="Interaction with DNA" evidence="10">
    <location>
        <position position="64"/>
    </location>
</feature>
<dbReference type="RefSeq" id="WP_057825607.1">
    <property type="nucleotide sequence ID" value="NZ_AZEA01000014.1"/>
</dbReference>
<feature type="region of interest" description="Disordered" evidence="11">
    <location>
        <begin position="276"/>
        <end position="295"/>
    </location>
</feature>
<dbReference type="GO" id="GO:0006265">
    <property type="term" value="P:DNA topological change"/>
    <property type="evidence" value="ECO:0007669"/>
    <property type="project" value="UniProtKB-UniRule"/>
</dbReference>
<dbReference type="InterPro" id="IPR006171">
    <property type="entry name" value="TOPRIM_dom"/>
</dbReference>
<comment type="catalytic activity">
    <reaction evidence="1 10">
        <text>ATP-independent breakage of single-stranded DNA, followed by passage and rejoining.</text>
        <dbReference type="EC" id="5.6.2.1"/>
    </reaction>
</comment>
<comment type="subunit">
    <text evidence="10">Monomer.</text>
</comment>
<dbReference type="InterPro" id="IPR013497">
    <property type="entry name" value="Topo_IA_cen"/>
</dbReference>
<evidence type="ECO:0000256" key="6">
    <source>
        <dbReference type="ARBA" id="ARBA00022842"/>
    </source>
</evidence>
<evidence type="ECO:0000256" key="4">
    <source>
        <dbReference type="ARBA" id="ARBA00022771"/>
    </source>
</evidence>
<dbReference type="HAMAP" id="MF_00952">
    <property type="entry name" value="Topoisom_1_prok"/>
    <property type="match status" value="1"/>
</dbReference>
<feature type="site" description="Interaction with DNA" evidence="10">
    <location>
        <position position="186"/>
    </location>
</feature>
<dbReference type="SMART" id="SM00437">
    <property type="entry name" value="TOP1Ac"/>
    <property type="match status" value="1"/>
</dbReference>
<evidence type="ECO:0000256" key="7">
    <source>
        <dbReference type="ARBA" id="ARBA00023029"/>
    </source>
</evidence>
<dbReference type="PROSITE" id="PS50880">
    <property type="entry name" value="TOPRIM"/>
    <property type="match status" value="1"/>
</dbReference>
<proteinExistence type="inferred from homology"/>
<feature type="site" description="Interaction with DNA" evidence="10">
    <location>
        <position position="170"/>
    </location>
</feature>
<feature type="region of interest" description="Disordered" evidence="11">
    <location>
        <begin position="1"/>
        <end position="36"/>
    </location>
</feature>
<dbReference type="OrthoDB" id="9804262at2"/>
<feature type="active site" description="O-(5'-phospho-DNA)-tyrosine intermediate" evidence="10">
    <location>
        <position position="330"/>
    </location>
</feature>
<protein>
    <recommendedName>
        <fullName evidence="10">DNA topoisomerase 1</fullName>
        <ecNumber evidence="10">5.6.2.1</ecNumber>
    </recommendedName>
    <alternativeName>
        <fullName evidence="10">DNA topoisomerase I</fullName>
    </alternativeName>
</protein>
<feature type="domain" description="Topo IA-type catalytic" evidence="13">
    <location>
        <begin position="160"/>
        <end position="585"/>
    </location>
</feature>
<dbReference type="Pfam" id="PF01131">
    <property type="entry name" value="Topoisom_bac"/>
    <property type="match status" value="1"/>
</dbReference>
<evidence type="ECO:0000256" key="5">
    <source>
        <dbReference type="ARBA" id="ARBA00022833"/>
    </source>
</evidence>
<dbReference type="InterPro" id="IPR000380">
    <property type="entry name" value="Topo_IA"/>
</dbReference>
<dbReference type="Gene3D" id="1.10.460.10">
    <property type="entry name" value="Topoisomerase I, domain 2"/>
    <property type="match status" value="1"/>
</dbReference>
<keyword evidence="8 10" id="KW-0238">DNA-binding</keyword>
<dbReference type="InterPro" id="IPR005733">
    <property type="entry name" value="TopoI_bac-type"/>
</dbReference>
<accession>A0A0R1L448</accession>
<dbReference type="AlphaFoldDB" id="A0A0R1L448"/>
<evidence type="ECO:0000256" key="10">
    <source>
        <dbReference type="HAMAP-Rule" id="MF_00952"/>
    </source>
</evidence>
<evidence type="ECO:0000259" key="13">
    <source>
        <dbReference type="PROSITE" id="PS52039"/>
    </source>
</evidence>
<evidence type="ECO:0000256" key="9">
    <source>
        <dbReference type="ARBA" id="ARBA00023235"/>
    </source>
</evidence>
<dbReference type="InterPro" id="IPR034149">
    <property type="entry name" value="TOPRIM_TopoI"/>
</dbReference>
<dbReference type="SUPFAM" id="SSF57783">
    <property type="entry name" value="Zinc beta-ribbon"/>
    <property type="match status" value="1"/>
</dbReference>
<comment type="similarity">
    <text evidence="2 10">Belongs to the type IA topoisomerase family.</text>
</comment>
<dbReference type="InterPro" id="IPR028612">
    <property type="entry name" value="Topoisom_1_IA"/>
</dbReference>
<dbReference type="PANTHER" id="PTHR42785:SF1">
    <property type="entry name" value="DNA TOPOISOMERASE"/>
    <property type="match status" value="1"/>
</dbReference>
<dbReference type="PROSITE" id="PS52039">
    <property type="entry name" value="TOPO_IA_2"/>
    <property type="match status" value="1"/>
</dbReference>
<keyword evidence="5" id="KW-0862">Zinc</keyword>
<dbReference type="InterPro" id="IPR013498">
    <property type="entry name" value="Topo_IA_Znf"/>
</dbReference>
<evidence type="ECO:0000256" key="1">
    <source>
        <dbReference type="ARBA" id="ARBA00000213"/>
    </source>
</evidence>
<dbReference type="InterPro" id="IPR013824">
    <property type="entry name" value="Topo_IA_cen_sub1"/>
</dbReference>
<dbReference type="Gene3D" id="3.40.50.140">
    <property type="match status" value="1"/>
</dbReference>
<dbReference type="InterPro" id="IPR013826">
    <property type="entry name" value="Topo_IA_cen_sub3"/>
</dbReference>
<dbReference type="GO" id="GO:0003917">
    <property type="term" value="F:DNA topoisomerase type I (single strand cut, ATP-independent) activity"/>
    <property type="evidence" value="ECO:0007669"/>
    <property type="project" value="UniProtKB-UniRule"/>
</dbReference>
<dbReference type="NCBIfam" id="TIGR01051">
    <property type="entry name" value="topA_bact"/>
    <property type="match status" value="1"/>
</dbReference>
<dbReference type="EMBL" id="AZEA01000014">
    <property type="protein sequence ID" value="KRK87860.1"/>
    <property type="molecule type" value="Genomic_DNA"/>
</dbReference>
<evidence type="ECO:0000256" key="3">
    <source>
        <dbReference type="ARBA" id="ARBA00022723"/>
    </source>
</evidence>
<keyword evidence="9 10" id="KW-0413">Isomerase</keyword>
<reference evidence="14 15" key="1">
    <citation type="journal article" date="2015" name="Genome Announc.">
        <title>Expanding the biotechnology potential of lactobacilli through comparative genomics of 213 strains and associated genera.</title>
        <authorList>
            <person name="Sun Z."/>
            <person name="Harris H.M."/>
            <person name="McCann A."/>
            <person name="Guo C."/>
            <person name="Argimon S."/>
            <person name="Zhang W."/>
            <person name="Yang X."/>
            <person name="Jeffery I.B."/>
            <person name="Cooney J.C."/>
            <person name="Kagawa T.F."/>
            <person name="Liu W."/>
            <person name="Song Y."/>
            <person name="Salvetti E."/>
            <person name="Wrobel A."/>
            <person name="Rasinkangas P."/>
            <person name="Parkhill J."/>
            <person name="Rea M.C."/>
            <person name="O'Sullivan O."/>
            <person name="Ritari J."/>
            <person name="Douillard F.P."/>
            <person name="Paul Ross R."/>
            <person name="Yang R."/>
            <person name="Briner A.E."/>
            <person name="Felis G.E."/>
            <person name="de Vos W.M."/>
            <person name="Barrangou R."/>
            <person name="Klaenhammer T.R."/>
            <person name="Caufield P.W."/>
            <person name="Cui Y."/>
            <person name="Zhang H."/>
            <person name="O'Toole P.W."/>
        </authorList>
    </citation>
    <scope>NUCLEOTIDE SEQUENCE [LARGE SCALE GENOMIC DNA]</scope>
    <source>
        <strain evidence="14 15">DSM 19904</strain>
    </source>
</reference>
<dbReference type="InterPro" id="IPR023406">
    <property type="entry name" value="Topo_IA_AS"/>
</dbReference>
<feature type="site" description="Interaction with DNA" evidence="10">
    <location>
        <position position="171"/>
    </location>
</feature>
<dbReference type="Proteomes" id="UP000051581">
    <property type="component" value="Unassembled WGS sequence"/>
</dbReference>
<keyword evidence="3" id="KW-0479">Metal-binding</keyword>
<dbReference type="Gene3D" id="3.30.65.10">
    <property type="entry name" value="Bacterial Topoisomerase I, domain 1"/>
    <property type="match status" value="2"/>
</dbReference>